<dbReference type="PANTHER" id="PTHR43827:SF3">
    <property type="entry name" value="NADP-DEPENDENT OXIDOREDUCTASE DOMAIN-CONTAINING PROTEIN"/>
    <property type="match status" value="1"/>
</dbReference>
<feature type="active site" description="Proton donor" evidence="5">
    <location>
        <position position="27"/>
    </location>
</feature>
<dbReference type="CDD" id="cd19071">
    <property type="entry name" value="AKR_AKR1-5-like"/>
    <property type="match status" value="1"/>
</dbReference>
<dbReference type="Proteomes" id="UP000425960">
    <property type="component" value="Chromosome"/>
</dbReference>
<gene>
    <name evidence="9" type="ORF">DSCO28_08300</name>
</gene>
<evidence type="ECO:0000256" key="4">
    <source>
        <dbReference type="ARBA" id="ARBA00049445"/>
    </source>
</evidence>
<feature type="binding site" evidence="6">
    <location>
        <position position="84"/>
    </location>
    <ligand>
        <name>substrate</name>
    </ligand>
</feature>
<evidence type="ECO:0000256" key="7">
    <source>
        <dbReference type="PIRSR" id="PIRSR000097-3"/>
    </source>
</evidence>
<feature type="site" description="Lowers pKa of active site Tyr" evidence="7">
    <location>
        <position position="52"/>
    </location>
</feature>
<dbReference type="InterPro" id="IPR023210">
    <property type="entry name" value="NADP_OxRdtase_dom"/>
</dbReference>
<dbReference type="Gene3D" id="3.20.20.100">
    <property type="entry name" value="NADP-dependent oxidoreductase domain"/>
    <property type="match status" value="1"/>
</dbReference>
<dbReference type="InterPro" id="IPR036812">
    <property type="entry name" value="NAD(P)_OxRdtase_dom_sf"/>
</dbReference>
<evidence type="ECO:0000313" key="10">
    <source>
        <dbReference type="Proteomes" id="UP000425960"/>
    </source>
</evidence>
<protein>
    <submittedName>
        <fullName evidence="9">Glyoxal reductase</fullName>
    </submittedName>
</protein>
<comment type="catalytic activity">
    <reaction evidence="4">
        <text>hydroxyacetone + NADP(+) = methylglyoxal + NADPH + H(+)</text>
        <dbReference type="Rhea" id="RHEA:27986"/>
        <dbReference type="ChEBI" id="CHEBI:15378"/>
        <dbReference type="ChEBI" id="CHEBI:17158"/>
        <dbReference type="ChEBI" id="CHEBI:27957"/>
        <dbReference type="ChEBI" id="CHEBI:57783"/>
        <dbReference type="ChEBI" id="CHEBI:58349"/>
    </reaction>
</comment>
<dbReference type="InterPro" id="IPR018170">
    <property type="entry name" value="Aldo/ket_reductase_CS"/>
</dbReference>
<proteinExistence type="inferred from homology"/>
<name>A0A5K7ZG14_9BACT</name>
<evidence type="ECO:0000256" key="5">
    <source>
        <dbReference type="PIRSR" id="PIRSR000097-1"/>
    </source>
</evidence>
<evidence type="ECO:0000256" key="2">
    <source>
        <dbReference type="ARBA" id="ARBA00022857"/>
    </source>
</evidence>
<keyword evidence="2" id="KW-0521">NADP</keyword>
<dbReference type="PIRSF" id="PIRSF000097">
    <property type="entry name" value="AKR"/>
    <property type="match status" value="1"/>
</dbReference>
<dbReference type="PROSITE" id="PS00062">
    <property type="entry name" value="ALDOKETO_REDUCTASE_2"/>
    <property type="match status" value="1"/>
</dbReference>
<sequence length="285" mass="33083">MKEENILSAVSAAKEAGIRVFDTSPNYKVDISLGQAFKQVGLRREEIIIVEKVDTSDQLFPIGISLENCLKRLDIDYIDLYLIHWPFPERYIDTWKQMEQFCREGIVKSIGVCNFMPHHLDPLLKKADIIPAVNQIELHPMFTQIATVEYCRRNKIAVMAYTPLGRMNKALINNPLIISLARKYGKTVPQIILRWDTQSNIIVIPKSESPLRIRENGEIFDFCLLDEEIAAINALNCDMRLRFDPDDLSRYPLSLSRKYRLKILIHAWAWKLKHFMKTSLLQKPL</sequence>
<evidence type="ECO:0000256" key="3">
    <source>
        <dbReference type="ARBA" id="ARBA00023002"/>
    </source>
</evidence>
<organism evidence="9 10">
    <name type="scientific">Desulfosarcina ovata subsp. sediminis</name>
    <dbReference type="NCBI Taxonomy" id="885957"/>
    <lineage>
        <taxon>Bacteria</taxon>
        <taxon>Pseudomonadati</taxon>
        <taxon>Thermodesulfobacteriota</taxon>
        <taxon>Desulfobacteria</taxon>
        <taxon>Desulfobacterales</taxon>
        <taxon>Desulfosarcinaceae</taxon>
        <taxon>Desulfosarcina</taxon>
    </lineage>
</organism>
<dbReference type="AlphaFoldDB" id="A0A5K7ZG14"/>
<dbReference type="EMBL" id="AP021876">
    <property type="protein sequence ID" value="BBO80264.1"/>
    <property type="molecule type" value="Genomic_DNA"/>
</dbReference>
<evidence type="ECO:0000256" key="1">
    <source>
        <dbReference type="ARBA" id="ARBA00007905"/>
    </source>
</evidence>
<comment type="similarity">
    <text evidence="1">Belongs to the aldo/keto reductase family.</text>
</comment>
<evidence type="ECO:0000256" key="6">
    <source>
        <dbReference type="PIRSR" id="PIRSR000097-2"/>
    </source>
</evidence>
<dbReference type="KEGG" id="dov:DSCO28_08300"/>
<keyword evidence="3" id="KW-0560">Oxidoreductase</keyword>
<dbReference type="PRINTS" id="PR00069">
    <property type="entry name" value="ALDKETRDTASE"/>
</dbReference>
<evidence type="ECO:0000259" key="8">
    <source>
        <dbReference type="Pfam" id="PF00248"/>
    </source>
</evidence>
<dbReference type="Pfam" id="PF00248">
    <property type="entry name" value="Aldo_ket_red"/>
    <property type="match status" value="1"/>
</dbReference>
<dbReference type="FunFam" id="3.20.20.100:FF:000002">
    <property type="entry name" value="2,5-diketo-D-gluconic acid reductase A"/>
    <property type="match status" value="1"/>
</dbReference>
<dbReference type="GO" id="GO:0016616">
    <property type="term" value="F:oxidoreductase activity, acting on the CH-OH group of donors, NAD or NADP as acceptor"/>
    <property type="evidence" value="ECO:0007669"/>
    <property type="project" value="UniProtKB-ARBA"/>
</dbReference>
<dbReference type="InterPro" id="IPR020471">
    <property type="entry name" value="AKR"/>
</dbReference>
<dbReference type="PANTHER" id="PTHR43827">
    <property type="entry name" value="2,5-DIKETO-D-GLUCONIC ACID REDUCTASE"/>
    <property type="match status" value="1"/>
</dbReference>
<reference evidence="9 10" key="1">
    <citation type="submission" date="2019-11" db="EMBL/GenBank/DDBJ databases">
        <title>Comparative genomics of hydrocarbon-degrading Desulfosarcina strains.</title>
        <authorList>
            <person name="Watanabe M."/>
            <person name="Kojima H."/>
            <person name="Fukui M."/>
        </authorList>
    </citation>
    <scope>NUCLEOTIDE SEQUENCE [LARGE SCALE GENOMIC DNA]</scope>
    <source>
        <strain evidence="9 10">28bB2T</strain>
    </source>
</reference>
<feature type="domain" description="NADP-dependent oxidoreductase" evidence="8">
    <location>
        <begin position="3"/>
        <end position="236"/>
    </location>
</feature>
<dbReference type="SUPFAM" id="SSF51430">
    <property type="entry name" value="NAD(P)-linked oxidoreductase"/>
    <property type="match status" value="1"/>
</dbReference>
<accession>A0A5K7ZG14</accession>
<evidence type="ECO:0000313" key="9">
    <source>
        <dbReference type="EMBL" id="BBO80264.1"/>
    </source>
</evidence>